<dbReference type="PANTHER" id="PTHR43706">
    <property type="entry name" value="NADH DEHYDROGENASE"/>
    <property type="match status" value="1"/>
</dbReference>
<comment type="catalytic activity">
    <reaction evidence="8">
        <text>a quinone + NADH + H(+) = a quinol + NAD(+)</text>
        <dbReference type="Rhea" id="RHEA:46160"/>
        <dbReference type="ChEBI" id="CHEBI:15378"/>
        <dbReference type="ChEBI" id="CHEBI:24646"/>
        <dbReference type="ChEBI" id="CHEBI:57540"/>
        <dbReference type="ChEBI" id="CHEBI:57945"/>
        <dbReference type="ChEBI" id="CHEBI:132124"/>
        <dbReference type="EC" id="1.6.5.9"/>
    </reaction>
</comment>
<comment type="caution">
    <text evidence="12">The sequence shown here is derived from an EMBL/GenBank/DDBJ whole genome shotgun (WGS) entry which is preliminary data.</text>
</comment>
<dbReference type="InterPro" id="IPR045024">
    <property type="entry name" value="NDH-2"/>
</dbReference>
<evidence type="ECO:0000256" key="9">
    <source>
        <dbReference type="ARBA" id="ARBA00049010"/>
    </source>
</evidence>
<evidence type="ECO:0000256" key="3">
    <source>
        <dbReference type="ARBA" id="ARBA00022630"/>
    </source>
</evidence>
<name>A0A9P6IWX0_9FUNG</name>
<dbReference type="GO" id="GO:0050136">
    <property type="term" value="F:NADH dehydrogenase (quinone) (non-electrogenic) activity"/>
    <property type="evidence" value="ECO:0007669"/>
    <property type="project" value="UniProtKB-EC"/>
</dbReference>
<dbReference type="PRINTS" id="PR00368">
    <property type="entry name" value="FADPNR"/>
</dbReference>
<dbReference type="Gene3D" id="3.50.50.100">
    <property type="match status" value="1"/>
</dbReference>
<keyword evidence="4" id="KW-0274">FAD</keyword>
<keyword evidence="3" id="KW-0285">Flavoprotein</keyword>
<evidence type="ECO:0000313" key="13">
    <source>
        <dbReference type="Proteomes" id="UP000749646"/>
    </source>
</evidence>
<evidence type="ECO:0000256" key="1">
    <source>
        <dbReference type="ARBA" id="ARBA00005272"/>
    </source>
</evidence>
<keyword evidence="5" id="KW-0809">Transit peptide</keyword>
<evidence type="ECO:0000256" key="7">
    <source>
        <dbReference type="ARBA" id="ARBA00023027"/>
    </source>
</evidence>
<gene>
    <name evidence="12" type="primary">NDE1_2</name>
    <name evidence="12" type="ORF">BGZ65_005907</name>
</gene>
<evidence type="ECO:0000256" key="6">
    <source>
        <dbReference type="ARBA" id="ARBA00023002"/>
    </source>
</evidence>
<accession>A0A9P6IWX0</accession>
<comment type="catalytic activity">
    <reaction evidence="9">
        <text>a ubiquinone + NADH + H(+) = a ubiquinol + NAD(+)</text>
        <dbReference type="Rhea" id="RHEA:23152"/>
        <dbReference type="Rhea" id="RHEA-COMP:9565"/>
        <dbReference type="Rhea" id="RHEA-COMP:9566"/>
        <dbReference type="ChEBI" id="CHEBI:15378"/>
        <dbReference type="ChEBI" id="CHEBI:16389"/>
        <dbReference type="ChEBI" id="CHEBI:17976"/>
        <dbReference type="ChEBI" id="CHEBI:57540"/>
        <dbReference type="ChEBI" id="CHEBI:57945"/>
    </reaction>
</comment>
<proteinExistence type="inferred from homology"/>
<evidence type="ECO:0000256" key="8">
    <source>
        <dbReference type="ARBA" id="ARBA00047599"/>
    </source>
</evidence>
<protein>
    <recommendedName>
        <fullName evidence="2">NADH:ubiquinone reductase (non-electrogenic)</fullName>
        <ecNumber evidence="2">1.6.5.9</ecNumber>
    </recommendedName>
</protein>
<keyword evidence="7" id="KW-0520">NAD</keyword>
<comment type="similarity">
    <text evidence="1">Belongs to the NADH dehydrogenase family.</text>
</comment>
<dbReference type="PANTHER" id="PTHR43706:SF47">
    <property type="entry name" value="EXTERNAL NADH-UBIQUINONE OXIDOREDUCTASE 1, MITOCHONDRIAL-RELATED"/>
    <property type="match status" value="1"/>
</dbReference>
<dbReference type="OrthoDB" id="3244603at2759"/>
<dbReference type="InterPro" id="IPR054585">
    <property type="entry name" value="NDH2-like_C"/>
</dbReference>
<reference evidence="12" key="1">
    <citation type="journal article" date="2020" name="Fungal Divers.">
        <title>Resolving the Mortierellaceae phylogeny through synthesis of multi-gene phylogenetics and phylogenomics.</title>
        <authorList>
            <person name="Vandepol N."/>
            <person name="Liber J."/>
            <person name="Desiro A."/>
            <person name="Na H."/>
            <person name="Kennedy M."/>
            <person name="Barry K."/>
            <person name="Grigoriev I.V."/>
            <person name="Miller A.N."/>
            <person name="O'Donnell K."/>
            <person name="Stajich J.E."/>
            <person name="Bonito G."/>
        </authorList>
    </citation>
    <scope>NUCLEOTIDE SEQUENCE</scope>
    <source>
        <strain evidence="12">MES-2147</strain>
    </source>
</reference>
<sequence>MARVATAPRLFTQRSLITMRFSSTNTGATMASYGQKAAAPIPQPKKRWSRLRALKRVVQLGTIGAIGYAAYDIYNKRHPFEQKSFDPTKRTIVLLGTGWGAISFLKKLNTDDYNVVGINVKRFLSVLADVVISPRNYFLFTPLLPSCTVGTIELRSIMEPIRFITRHKSRNVKFFESECTDIDPESKTISITDVSDIKGAVSNSTIPYDYLVVAIGADNQTFGMAGVREYACFLKEIWDAQKIRTRLMDCVESAGFASQPPEEVNRLLHMVVVGGGPTGVEYAAELHDFLKDDLELWYPELADKLKITLVEALPNVLPMFSSQLIQYTERTFKQNKIEVMTKTMVKEVADKEIKVLKANNEMVTIPYGLLVWATGNCPRPLARKLMARIKEGQTSPRGLLIDDYMRVVGAQDMYAIGDCAFSRYAPTAQVATQQGKYLANIFESLARIEEGQNKKIAPFEYTHQGSLAYIGSDKAVADLPFLNGNVSVGGVATYVFWRSVYISYMFSFRNKFLVLGDWTKSKVFGRDVSRE</sequence>
<dbReference type="Proteomes" id="UP000749646">
    <property type="component" value="Unassembled WGS sequence"/>
</dbReference>
<evidence type="ECO:0000259" key="11">
    <source>
        <dbReference type="Pfam" id="PF22366"/>
    </source>
</evidence>
<dbReference type="Pfam" id="PF22366">
    <property type="entry name" value="NDH2_C"/>
    <property type="match status" value="1"/>
</dbReference>
<dbReference type="InterPro" id="IPR036188">
    <property type="entry name" value="FAD/NAD-bd_sf"/>
</dbReference>
<feature type="domain" description="FAD/NAD(P)-binding" evidence="10">
    <location>
        <begin position="91"/>
        <end position="435"/>
    </location>
</feature>
<dbReference type="GO" id="GO:0005739">
    <property type="term" value="C:mitochondrion"/>
    <property type="evidence" value="ECO:0007669"/>
    <property type="project" value="UniProtKB-ARBA"/>
</dbReference>
<organism evidence="12 13">
    <name type="scientific">Modicella reniformis</name>
    <dbReference type="NCBI Taxonomy" id="1440133"/>
    <lineage>
        <taxon>Eukaryota</taxon>
        <taxon>Fungi</taxon>
        <taxon>Fungi incertae sedis</taxon>
        <taxon>Mucoromycota</taxon>
        <taxon>Mortierellomycotina</taxon>
        <taxon>Mortierellomycetes</taxon>
        <taxon>Mortierellales</taxon>
        <taxon>Mortierellaceae</taxon>
        <taxon>Modicella</taxon>
    </lineage>
</organism>
<keyword evidence="13" id="KW-1185">Reference proteome</keyword>
<evidence type="ECO:0000256" key="4">
    <source>
        <dbReference type="ARBA" id="ARBA00022827"/>
    </source>
</evidence>
<dbReference type="AlphaFoldDB" id="A0A9P6IWX0"/>
<evidence type="ECO:0000313" key="12">
    <source>
        <dbReference type="EMBL" id="KAF9951507.1"/>
    </source>
</evidence>
<dbReference type="Pfam" id="PF07992">
    <property type="entry name" value="Pyr_redox_2"/>
    <property type="match status" value="1"/>
</dbReference>
<dbReference type="EMBL" id="JAAAHW010007075">
    <property type="protein sequence ID" value="KAF9951507.1"/>
    <property type="molecule type" value="Genomic_DNA"/>
</dbReference>
<dbReference type="EC" id="1.6.5.9" evidence="2"/>
<dbReference type="InterPro" id="IPR023753">
    <property type="entry name" value="FAD/NAD-binding_dom"/>
</dbReference>
<evidence type="ECO:0000256" key="5">
    <source>
        <dbReference type="ARBA" id="ARBA00022946"/>
    </source>
</evidence>
<evidence type="ECO:0000259" key="10">
    <source>
        <dbReference type="Pfam" id="PF07992"/>
    </source>
</evidence>
<dbReference type="SUPFAM" id="SSF51905">
    <property type="entry name" value="FAD/NAD(P)-binding domain"/>
    <property type="match status" value="2"/>
</dbReference>
<keyword evidence="6" id="KW-0560">Oxidoreductase</keyword>
<evidence type="ECO:0000256" key="2">
    <source>
        <dbReference type="ARBA" id="ARBA00012637"/>
    </source>
</evidence>
<feature type="domain" description="External alternative NADH-ubiquinone oxidoreductase-like C-terminal" evidence="11">
    <location>
        <begin position="463"/>
        <end position="527"/>
    </location>
</feature>